<evidence type="ECO:0000259" key="3">
    <source>
        <dbReference type="PROSITE" id="PS50222"/>
    </source>
</evidence>
<feature type="compositionally biased region" description="Polar residues" evidence="2">
    <location>
        <begin position="902"/>
        <end position="916"/>
    </location>
</feature>
<feature type="region of interest" description="Disordered" evidence="2">
    <location>
        <begin position="900"/>
        <end position="923"/>
    </location>
</feature>
<evidence type="ECO:0000313" key="5">
    <source>
        <dbReference type="Proteomes" id="UP001190700"/>
    </source>
</evidence>
<evidence type="ECO:0000256" key="2">
    <source>
        <dbReference type="SAM" id="MobiDB-lite"/>
    </source>
</evidence>
<dbReference type="EMBL" id="LGRX02000831">
    <property type="protein sequence ID" value="KAK3287474.1"/>
    <property type="molecule type" value="Genomic_DNA"/>
</dbReference>
<dbReference type="PANTHER" id="PTHR20875:SF0">
    <property type="entry name" value="GH12158P"/>
    <property type="match status" value="1"/>
</dbReference>
<feature type="region of interest" description="Disordered" evidence="2">
    <location>
        <begin position="1"/>
        <end position="34"/>
    </location>
</feature>
<feature type="compositionally biased region" description="Basic and acidic residues" evidence="2">
    <location>
        <begin position="873"/>
        <end position="888"/>
    </location>
</feature>
<feature type="domain" description="EF-hand" evidence="3">
    <location>
        <begin position="203"/>
        <end position="238"/>
    </location>
</feature>
<comment type="caution">
    <text evidence="4">The sequence shown here is derived from an EMBL/GenBank/DDBJ whole genome shotgun (WGS) entry which is preliminary data.</text>
</comment>
<feature type="region of interest" description="Disordered" evidence="2">
    <location>
        <begin position="275"/>
        <end position="387"/>
    </location>
</feature>
<gene>
    <name evidence="4" type="ORF">CYMTET_5014</name>
</gene>
<sequence length="944" mass="106415">MNFSFSSPTRRSGSTAARKSTTSNSTRRSFPSQVAEDGMSLNSWSLETFTYGGADYLLDKRNDKVYADYGEDEGRPLQLVGRLAQGQLLRRSERWSFFRVLDDELKANRQQLVDLFNRYDVDRSGALERHELKRLFKELLPSITVGEERYLEVMLDADGDGSVTYAELVRFLKDCKAAEAAVATPPDQNTQSWLLSTGPQLAAKRQELVSLFRKYDTNYSGHLTLLQVKRLLLKLLPKLPAEHLRQVLAHLRAHDFSGNGLYNISELEQLLGVSRPRRKGRLPTMRGENTATGTVPHRERKARASGTALNGYHEFDSSSDSDSPERSWHHSYSRSKISSRPRVHAVQNSQSRDARHQEHGRHGNPANSWTHEESGMRELSPPKPPAHDEWQFYSTLEEYLKSNESTFDRLFDRHSRLENVAQVVEHTELMRLMHALVPAPMSDAELGYVEVMLMSEPRRHFRCSDLERLFADCAAAEHVIRLRFGAAEMALVKQTAVDMEARLGAGEEIFRRTHGRGKVTAEEMLHALPRSLSPQEVRIVLAYLRAAGVGAGVHLTERHLHQALTTPAYDQKDADIQSRTSETWELCEAALPSGMTVLLDPQSGWVYEEQRGEDPPVPLGELLRGQFSAIVDDWDFFCALDGALANHPQRLREAFRRHELAGKGGSGMVERWRAGEVMLDASPRDPTPGELPYAEAMLAAWDGAEDLTWLELMALTHECRTAEASVRLHRDPELLKLLHRVGRQLAHCAPEVRRAFRSRDKRVEGFLELPQVRRVLRTVMPQLQPADGRRLLATLRAGDVRGTGLYSAGQVLRALGGVRPHIRRTTQPMIATAFHDRRQLLPHSPAWHRPPAEIADAERWSEHGQVPGAPGWAEDRGAARRDARHEQYEVTRARKREWYNARTATSRVPSVPGSTRPQPPGLESDMQALASQAAAAGECLKDFT</sequence>
<dbReference type="InterPro" id="IPR002048">
    <property type="entry name" value="EF_hand_dom"/>
</dbReference>
<keyword evidence="5" id="KW-1185">Reference proteome</keyword>
<dbReference type="SUPFAM" id="SSF47473">
    <property type="entry name" value="EF-hand"/>
    <property type="match status" value="1"/>
</dbReference>
<dbReference type="InterPro" id="IPR052603">
    <property type="entry name" value="EFCB6"/>
</dbReference>
<protein>
    <recommendedName>
        <fullName evidence="3">EF-hand domain-containing protein</fullName>
    </recommendedName>
</protein>
<evidence type="ECO:0000256" key="1">
    <source>
        <dbReference type="ARBA" id="ARBA00022837"/>
    </source>
</evidence>
<dbReference type="AlphaFoldDB" id="A0AAE0H082"/>
<feature type="compositionally biased region" description="Low complexity" evidence="2">
    <location>
        <begin position="14"/>
        <end position="29"/>
    </location>
</feature>
<organism evidence="4 5">
    <name type="scientific">Cymbomonas tetramitiformis</name>
    <dbReference type="NCBI Taxonomy" id="36881"/>
    <lineage>
        <taxon>Eukaryota</taxon>
        <taxon>Viridiplantae</taxon>
        <taxon>Chlorophyta</taxon>
        <taxon>Pyramimonadophyceae</taxon>
        <taxon>Pyramimonadales</taxon>
        <taxon>Pyramimonadaceae</taxon>
        <taxon>Cymbomonas</taxon>
    </lineage>
</organism>
<evidence type="ECO:0000313" key="4">
    <source>
        <dbReference type="EMBL" id="KAK3287474.1"/>
    </source>
</evidence>
<dbReference type="PROSITE" id="PS00018">
    <property type="entry name" value="EF_HAND_1"/>
    <property type="match status" value="2"/>
</dbReference>
<feature type="compositionally biased region" description="Basic and acidic residues" evidence="2">
    <location>
        <begin position="352"/>
        <end position="361"/>
    </location>
</feature>
<feature type="compositionally biased region" description="Polar residues" evidence="2">
    <location>
        <begin position="1"/>
        <end position="13"/>
    </location>
</feature>
<dbReference type="Gene3D" id="1.10.238.10">
    <property type="entry name" value="EF-hand"/>
    <property type="match status" value="1"/>
</dbReference>
<dbReference type="SMART" id="SM00054">
    <property type="entry name" value="EFh"/>
    <property type="match status" value="3"/>
</dbReference>
<dbReference type="Proteomes" id="UP001190700">
    <property type="component" value="Unassembled WGS sequence"/>
</dbReference>
<dbReference type="PROSITE" id="PS50222">
    <property type="entry name" value="EF_HAND_2"/>
    <property type="match status" value="3"/>
</dbReference>
<feature type="region of interest" description="Disordered" evidence="2">
    <location>
        <begin position="863"/>
        <end position="888"/>
    </location>
</feature>
<dbReference type="GO" id="GO:0005509">
    <property type="term" value="F:calcium ion binding"/>
    <property type="evidence" value="ECO:0007669"/>
    <property type="project" value="InterPro"/>
</dbReference>
<dbReference type="Pfam" id="PF13499">
    <property type="entry name" value="EF-hand_7"/>
    <property type="match status" value="1"/>
</dbReference>
<keyword evidence="1" id="KW-0106">Calcium</keyword>
<feature type="domain" description="EF-hand" evidence="3">
    <location>
        <begin position="107"/>
        <end position="142"/>
    </location>
</feature>
<dbReference type="InterPro" id="IPR011992">
    <property type="entry name" value="EF-hand-dom_pair"/>
</dbReference>
<reference evidence="4 5" key="1">
    <citation type="journal article" date="2015" name="Genome Biol. Evol.">
        <title>Comparative Genomics of a Bacterivorous Green Alga Reveals Evolutionary Causalities and Consequences of Phago-Mixotrophic Mode of Nutrition.</title>
        <authorList>
            <person name="Burns J.A."/>
            <person name="Paasch A."/>
            <person name="Narechania A."/>
            <person name="Kim E."/>
        </authorList>
    </citation>
    <scope>NUCLEOTIDE SEQUENCE [LARGE SCALE GENOMIC DNA]</scope>
    <source>
        <strain evidence="4 5">PLY_AMNH</strain>
    </source>
</reference>
<dbReference type="InterPro" id="IPR018247">
    <property type="entry name" value="EF_Hand_1_Ca_BS"/>
</dbReference>
<name>A0AAE0H082_9CHLO</name>
<proteinExistence type="predicted"/>
<feature type="compositionally biased region" description="Basic residues" evidence="2">
    <location>
        <begin position="329"/>
        <end position="343"/>
    </location>
</feature>
<feature type="domain" description="EF-hand" evidence="3">
    <location>
        <begin position="154"/>
        <end position="178"/>
    </location>
</feature>
<accession>A0AAE0H082</accession>
<dbReference type="PANTHER" id="PTHR20875">
    <property type="entry name" value="EF-HAND CALCIUM-BINDING DOMAIN-CONTAINING PROTEIN 6-RELATED"/>
    <property type="match status" value="1"/>
</dbReference>